<keyword evidence="1" id="KW-0963">Cytoplasm</keyword>
<dbReference type="UniPathway" id="UPA00232"/>
<proteinExistence type="inferred from homology"/>
<dbReference type="eggNOG" id="COG3165">
    <property type="taxonomic scope" value="Bacteria"/>
</dbReference>
<dbReference type="PANTHER" id="PTHR38693:SF1">
    <property type="entry name" value="UBIQUINONE BIOSYNTHESIS ACCESSORY FACTOR UBIJ"/>
    <property type="match status" value="1"/>
</dbReference>
<dbReference type="RefSeq" id="WP_026817470.1">
    <property type="nucleotide sequence ID" value="NZ_AUFF01000010.1"/>
</dbReference>
<dbReference type="GO" id="GO:0005737">
    <property type="term" value="C:cytoplasm"/>
    <property type="evidence" value="ECO:0007669"/>
    <property type="project" value="UniProtKB-SubCell"/>
</dbReference>
<protein>
    <recommendedName>
        <fullName evidence="1">Ubiquinone biosynthesis accessory factor UbiJ</fullName>
    </recommendedName>
</protein>
<evidence type="ECO:0000313" key="4">
    <source>
        <dbReference type="Proteomes" id="UP000029391"/>
    </source>
</evidence>
<dbReference type="InterPro" id="IPR038989">
    <property type="entry name" value="UbiJ"/>
</dbReference>
<reference evidence="3 4" key="1">
    <citation type="submission" date="2013-09" db="EMBL/GenBank/DDBJ databases">
        <title>Genome sequencing of Arenimonas composti.</title>
        <authorList>
            <person name="Chen F."/>
            <person name="Wang G."/>
        </authorList>
    </citation>
    <scope>NUCLEOTIDE SEQUENCE [LARGE SCALE GENOMIC DNA]</scope>
    <source>
        <strain evidence="3 4">TR7-09</strain>
    </source>
</reference>
<gene>
    <name evidence="1" type="primary">ubiJ</name>
    <name evidence="3" type="ORF">P873_05475</name>
</gene>
<dbReference type="Proteomes" id="UP000029391">
    <property type="component" value="Unassembled WGS sequence"/>
</dbReference>
<feature type="domain" description="SCP2" evidence="2">
    <location>
        <begin position="22"/>
        <end position="118"/>
    </location>
</feature>
<dbReference type="EMBL" id="AWXU01000017">
    <property type="protein sequence ID" value="KFN50610.1"/>
    <property type="molecule type" value="Genomic_DNA"/>
</dbReference>
<comment type="similarity">
    <text evidence="1">Belongs to the UbiJ family.</text>
</comment>
<evidence type="ECO:0000256" key="1">
    <source>
        <dbReference type="HAMAP-Rule" id="MF_02215"/>
    </source>
</evidence>
<comment type="caution">
    <text evidence="3">The sequence shown here is derived from an EMBL/GenBank/DDBJ whole genome shotgun (WGS) entry which is preliminary data.</text>
</comment>
<comment type="pathway">
    <text evidence="1">Cofactor biosynthesis; ubiquinone biosynthesis.</text>
</comment>
<dbReference type="PANTHER" id="PTHR38693">
    <property type="entry name" value="UBIQUINONE BIOSYNTHESIS PROTEIN UBIJ"/>
    <property type="match status" value="1"/>
</dbReference>
<dbReference type="OrthoDB" id="5965909at2"/>
<evidence type="ECO:0000313" key="3">
    <source>
        <dbReference type="EMBL" id="KFN50610.1"/>
    </source>
</evidence>
<dbReference type="Pfam" id="PF02036">
    <property type="entry name" value="SCP2"/>
    <property type="match status" value="1"/>
</dbReference>
<dbReference type="AlphaFoldDB" id="A0A091C1U7"/>
<organism evidence="3 4">
    <name type="scientific">Arenimonas composti TR7-09 = DSM 18010</name>
    <dbReference type="NCBI Taxonomy" id="1121013"/>
    <lineage>
        <taxon>Bacteria</taxon>
        <taxon>Pseudomonadati</taxon>
        <taxon>Pseudomonadota</taxon>
        <taxon>Gammaproteobacteria</taxon>
        <taxon>Lysobacterales</taxon>
        <taxon>Lysobacteraceae</taxon>
        <taxon>Arenimonas</taxon>
    </lineage>
</organism>
<evidence type="ECO:0000259" key="2">
    <source>
        <dbReference type="Pfam" id="PF02036"/>
    </source>
</evidence>
<comment type="subcellular location">
    <subcellularLocation>
        <location evidence="1">Cytoplasm</location>
    </subcellularLocation>
</comment>
<sequence>MATPTPLDSLKPLAGRALGAALNRLVALDPDTVSALRGLEGQRIGLALEAPPLALDIRVVDGRLDVGPPTDEPELGIRATLSGVLSQLPFLRTPGAPPVGKVRINGDAELARRLQQLAQRFDPDWDEPFAAAFGPLLGPQLARALREALKTGATVAKKLSRDAAEYLTEETRDVVGKAELGAFLDDVDDLRDRVERLAARMDRLQ</sequence>
<name>A0A091C1U7_9GAMM</name>
<keyword evidence="4" id="KW-1185">Reference proteome</keyword>
<dbReference type="GO" id="GO:0006744">
    <property type="term" value="P:ubiquinone biosynthetic process"/>
    <property type="evidence" value="ECO:0007669"/>
    <property type="project" value="UniProtKB-UniRule"/>
</dbReference>
<keyword evidence="1" id="KW-0831">Ubiquinone biosynthesis</keyword>
<comment type="function">
    <text evidence="1">Required for ubiquinone (coenzyme Q) biosynthesis. Binds hydrophobic ubiquinone biosynthetic intermediates via its SCP2 domain and is essential for the stability of the Ubi complex. May constitute a docking platform where Ubi enzymes assemble and access their SCP2-bound polyprenyl substrates.</text>
</comment>
<dbReference type="HAMAP" id="MF_02215">
    <property type="entry name" value="UbiJ"/>
    <property type="match status" value="1"/>
</dbReference>
<accession>A0A091C1U7</accession>
<dbReference type="STRING" id="1121013.GCA_000426365_02557"/>
<dbReference type="InterPro" id="IPR003033">
    <property type="entry name" value="SCP2_sterol-bd_dom"/>
</dbReference>